<feature type="repeat" description="TPR" evidence="1">
    <location>
        <begin position="140"/>
        <end position="173"/>
    </location>
</feature>
<comment type="caution">
    <text evidence="3">The sequence shown here is derived from an EMBL/GenBank/DDBJ whole genome shotgun (WGS) entry which is preliminary data.</text>
</comment>
<proteinExistence type="predicted"/>
<dbReference type="InterPro" id="IPR019734">
    <property type="entry name" value="TPR_rpt"/>
</dbReference>
<evidence type="ECO:0000313" key="3">
    <source>
        <dbReference type="EMBL" id="NMG82756.1"/>
    </source>
</evidence>
<dbReference type="PANTHER" id="PTHR10098">
    <property type="entry name" value="RAPSYN-RELATED"/>
    <property type="match status" value="1"/>
</dbReference>
<keyword evidence="2" id="KW-1133">Transmembrane helix</keyword>
<protein>
    <submittedName>
        <fullName evidence="3">Tetratricopeptide repeat protein</fullName>
    </submittedName>
</protein>
<evidence type="ECO:0000256" key="1">
    <source>
        <dbReference type="PROSITE-ProRule" id="PRU00339"/>
    </source>
</evidence>
<evidence type="ECO:0000256" key="2">
    <source>
        <dbReference type="SAM" id="Phobius"/>
    </source>
</evidence>
<feature type="repeat" description="TPR" evidence="1">
    <location>
        <begin position="180"/>
        <end position="213"/>
    </location>
</feature>
<dbReference type="Pfam" id="PF13424">
    <property type="entry name" value="TPR_12"/>
    <property type="match status" value="1"/>
</dbReference>
<dbReference type="Pfam" id="PF00515">
    <property type="entry name" value="TPR_1"/>
    <property type="match status" value="1"/>
</dbReference>
<dbReference type="Proteomes" id="UP000606580">
    <property type="component" value="Unassembled WGS sequence"/>
</dbReference>
<dbReference type="AlphaFoldDB" id="A0A848D7S4"/>
<dbReference type="SUPFAM" id="SSF48452">
    <property type="entry name" value="TPR-like"/>
    <property type="match status" value="1"/>
</dbReference>
<keyword evidence="2" id="KW-0812">Transmembrane</keyword>
<accession>A0A848D7S4</accession>
<dbReference type="Gene3D" id="1.25.40.10">
    <property type="entry name" value="Tetratricopeptide repeat domain"/>
    <property type="match status" value="1"/>
</dbReference>
<sequence length="271" mass="30412">MSLSFLPSVSTETFMQIMPLIALIGVVIGLIALYSNHRKSKKVDDIKQVTHVPQTDTGAPNINITNCIININETPVEKFGEAETLAKVRKCLETCVPEIVGTISKGVEVTLDKDELSLVDAVKEKAEQYRKTKNELLKDSGILTTLGNDAYYLGQMDNALEYYKEALEIDEELKDKRGKATDLNNIGILYQDWGKPEKALEYYKEALEIAEELKDKRGKATRLNNIGLVYKQWGKPEKALEYYEESLTIFEELGAVQSAETVKGNIRSITQ</sequence>
<dbReference type="EMBL" id="WNEG01000021">
    <property type="protein sequence ID" value="NMG82756.1"/>
    <property type="molecule type" value="Genomic_DNA"/>
</dbReference>
<reference evidence="3" key="1">
    <citation type="journal article" date="2020" name="MBio">
        <title>'Candidatus Ethanoperedens,' a Thermophilic Genus of Archaea Mediating the Anaerobic Oxidation of Ethane.</title>
        <authorList>
            <person name="Hahn C.J."/>
            <person name="Laso-Perez R."/>
            <person name="Vulcano F."/>
            <person name="Vaziourakis K.M."/>
            <person name="Stokke R."/>
            <person name="Steen I.H."/>
            <person name="Teske A."/>
            <person name="Boetius A."/>
            <person name="Liebeke M."/>
            <person name="Amann R."/>
            <person name="Knittel K."/>
            <person name="Wegener G."/>
        </authorList>
    </citation>
    <scope>NUCLEOTIDE SEQUENCE</scope>
    <source>
        <strain evidence="3">GoM-Arc1-LC-WB58</strain>
    </source>
</reference>
<dbReference type="SMART" id="SM00028">
    <property type="entry name" value="TPR"/>
    <property type="match status" value="3"/>
</dbReference>
<feature type="repeat" description="TPR" evidence="1">
    <location>
        <begin position="220"/>
        <end position="253"/>
    </location>
</feature>
<keyword evidence="2" id="KW-0472">Membrane</keyword>
<dbReference type="PROSITE" id="PS50005">
    <property type="entry name" value="TPR"/>
    <property type="match status" value="3"/>
</dbReference>
<keyword evidence="1" id="KW-0802">TPR repeat</keyword>
<evidence type="ECO:0000313" key="4">
    <source>
        <dbReference type="Proteomes" id="UP000606580"/>
    </source>
</evidence>
<organism evidence="3 4">
    <name type="scientific">Candidatus Ethanoperedens thermophilum</name>
    <dbReference type="NCBI Taxonomy" id="2766897"/>
    <lineage>
        <taxon>Archaea</taxon>
        <taxon>Methanobacteriati</taxon>
        <taxon>Methanobacteriota</taxon>
        <taxon>Stenosarchaea group</taxon>
        <taxon>Methanomicrobia</taxon>
        <taxon>Methanosarcinales</taxon>
        <taxon>Methanosarcinales incertae sedis</taxon>
        <taxon>GOM Arc I cluster</taxon>
        <taxon>Candidatus Ethanoperedens</taxon>
    </lineage>
</organism>
<dbReference type="InterPro" id="IPR011990">
    <property type="entry name" value="TPR-like_helical_dom_sf"/>
</dbReference>
<feature type="transmembrane region" description="Helical" evidence="2">
    <location>
        <begin position="14"/>
        <end position="34"/>
    </location>
</feature>
<gene>
    <name evidence="3" type="ORF">GIS02_00945</name>
</gene>
<name>A0A848D7S4_9EURY</name>